<dbReference type="EMBL" id="JAUJEB010000001">
    <property type="protein sequence ID" value="MDN5210564.1"/>
    <property type="molecule type" value="Genomic_DNA"/>
</dbReference>
<keyword evidence="1" id="KW-0479">Metal-binding</keyword>
<dbReference type="InterPro" id="IPR001559">
    <property type="entry name" value="Phosphotriesterase"/>
</dbReference>
<dbReference type="Proteomes" id="UP001172083">
    <property type="component" value="Unassembled WGS sequence"/>
</dbReference>
<dbReference type="InterPro" id="IPR032466">
    <property type="entry name" value="Metal_Hydrolase"/>
</dbReference>
<feature type="modified residue" description="N6-carboxylysine" evidence="3">
    <location>
        <position position="167"/>
    </location>
</feature>
<name>A0ABT8KYJ7_9BACT</name>
<evidence type="ECO:0000256" key="3">
    <source>
        <dbReference type="PROSITE-ProRule" id="PRU00679"/>
    </source>
</evidence>
<protein>
    <submittedName>
        <fullName evidence="4">Phosphotriesterase</fullName>
    </submittedName>
</protein>
<evidence type="ECO:0000256" key="1">
    <source>
        <dbReference type="ARBA" id="ARBA00022723"/>
    </source>
</evidence>
<evidence type="ECO:0000313" key="5">
    <source>
        <dbReference type="Proteomes" id="UP001172083"/>
    </source>
</evidence>
<evidence type="ECO:0000256" key="2">
    <source>
        <dbReference type="ARBA" id="ARBA00022801"/>
    </source>
</evidence>
<dbReference type="Gene3D" id="3.20.20.140">
    <property type="entry name" value="Metal-dependent hydrolases"/>
    <property type="match status" value="1"/>
</dbReference>
<sequence length="337" mass="37479">MIRHLKKICFVGILLLTWPSCQTDQKNDVGFINTVNGRISVEKLKFALTHEHIMSNFGAEANYLPQYQRDSLFDQVLPYLKSIKALGVSTIFDCTTAYFGRDVNILKALADASGMQLITNTGFYGAANDRYVPEFAFKQNAAEISKRWIAEFDNGIDQTGIKPGFIKLAFDNGAPSEIDIKLFVAGILTHLSTGLTIAVHTGDNPLAAAKQLALLEEHQVSPEAWIWVHANKVKNEQLLIDAAKKGAWISLDGVKEANVAEYIRKIGYFKAQNLLHKVLLSHDGNSFPRGGKIRTYEAISKNLIPALKEQGYTDEEIDQLMVKNPQQAFAIKIRTSP</sequence>
<dbReference type="PANTHER" id="PTHR10819">
    <property type="entry name" value="PHOSPHOTRIESTERASE-RELATED"/>
    <property type="match status" value="1"/>
</dbReference>
<comment type="caution">
    <text evidence="4">The sequence shown here is derived from an EMBL/GenBank/DDBJ whole genome shotgun (WGS) entry which is preliminary data.</text>
</comment>
<keyword evidence="5" id="KW-1185">Reference proteome</keyword>
<dbReference type="SUPFAM" id="SSF51556">
    <property type="entry name" value="Metallo-dependent hydrolases"/>
    <property type="match status" value="1"/>
</dbReference>
<keyword evidence="2" id="KW-0378">Hydrolase</keyword>
<reference evidence="4" key="1">
    <citation type="submission" date="2023-06" db="EMBL/GenBank/DDBJ databases">
        <title>Genomic of Agaribacillus aureum.</title>
        <authorList>
            <person name="Wang G."/>
        </authorList>
    </citation>
    <scope>NUCLEOTIDE SEQUENCE</scope>
    <source>
        <strain evidence="4">BMA12</strain>
    </source>
</reference>
<dbReference type="RefSeq" id="WP_346755907.1">
    <property type="nucleotide sequence ID" value="NZ_JAUJEB010000001.1"/>
</dbReference>
<organism evidence="4 5">
    <name type="scientific">Agaribacillus aureus</name>
    <dbReference type="NCBI Taxonomy" id="3051825"/>
    <lineage>
        <taxon>Bacteria</taxon>
        <taxon>Pseudomonadati</taxon>
        <taxon>Bacteroidota</taxon>
        <taxon>Cytophagia</taxon>
        <taxon>Cytophagales</taxon>
        <taxon>Splendidivirgaceae</taxon>
        <taxon>Agaribacillus</taxon>
    </lineage>
</organism>
<proteinExistence type="inferred from homology"/>
<comment type="similarity">
    <text evidence="3">Belongs to the metallo-dependent hydrolases superfamily. Phosphotriesterase family.</text>
</comment>
<dbReference type="PANTHER" id="PTHR10819:SF3">
    <property type="entry name" value="PHOSPHOTRIESTERASE-RELATED PROTEIN"/>
    <property type="match status" value="1"/>
</dbReference>
<evidence type="ECO:0000313" key="4">
    <source>
        <dbReference type="EMBL" id="MDN5210564.1"/>
    </source>
</evidence>
<dbReference type="PROSITE" id="PS51347">
    <property type="entry name" value="PHOSPHOTRIESTERASE_2"/>
    <property type="match status" value="1"/>
</dbReference>
<accession>A0ABT8KYJ7</accession>
<gene>
    <name evidence="4" type="ORF">QQ020_00855</name>
</gene>
<dbReference type="Pfam" id="PF02126">
    <property type="entry name" value="PTE"/>
    <property type="match status" value="1"/>
</dbReference>